<dbReference type="EMBL" id="BQNB010021083">
    <property type="protein sequence ID" value="GJU02658.1"/>
    <property type="molecule type" value="Genomic_DNA"/>
</dbReference>
<keyword evidence="2" id="KW-1185">Reference proteome</keyword>
<evidence type="ECO:0000313" key="2">
    <source>
        <dbReference type="Proteomes" id="UP001151760"/>
    </source>
</evidence>
<gene>
    <name evidence="1" type="ORF">Tco_1112996</name>
</gene>
<protein>
    <submittedName>
        <fullName evidence="1">Uncharacterized protein</fullName>
    </submittedName>
</protein>
<reference evidence="1" key="1">
    <citation type="journal article" date="2022" name="Int. J. Mol. Sci.">
        <title>Draft Genome of Tanacetum Coccineum: Genomic Comparison of Closely Related Tanacetum-Family Plants.</title>
        <authorList>
            <person name="Yamashiro T."/>
            <person name="Shiraishi A."/>
            <person name="Nakayama K."/>
            <person name="Satake H."/>
        </authorList>
    </citation>
    <scope>NUCLEOTIDE SEQUENCE</scope>
</reference>
<name>A0ABQ5ITY4_9ASTR</name>
<comment type="caution">
    <text evidence="1">The sequence shown here is derived from an EMBL/GenBank/DDBJ whole genome shotgun (WGS) entry which is preliminary data.</text>
</comment>
<accession>A0ABQ5ITY4</accession>
<reference evidence="1" key="2">
    <citation type="submission" date="2022-01" db="EMBL/GenBank/DDBJ databases">
        <authorList>
            <person name="Yamashiro T."/>
            <person name="Shiraishi A."/>
            <person name="Satake H."/>
            <person name="Nakayama K."/>
        </authorList>
    </citation>
    <scope>NUCLEOTIDE SEQUENCE</scope>
</reference>
<organism evidence="1 2">
    <name type="scientific">Tanacetum coccineum</name>
    <dbReference type="NCBI Taxonomy" id="301880"/>
    <lineage>
        <taxon>Eukaryota</taxon>
        <taxon>Viridiplantae</taxon>
        <taxon>Streptophyta</taxon>
        <taxon>Embryophyta</taxon>
        <taxon>Tracheophyta</taxon>
        <taxon>Spermatophyta</taxon>
        <taxon>Magnoliopsida</taxon>
        <taxon>eudicotyledons</taxon>
        <taxon>Gunneridae</taxon>
        <taxon>Pentapetalae</taxon>
        <taxon>asterids</taxon>
        <taxon>campanulids</taxon>
        <taxon>Asterales</taxon>
        <taxon>Asteraceae</taxon>
        <taxon>Asteroideae</taxon>
        <taxon>Anthemideae</taxon>
        <taxon>Anthemidinae</taxon>
        <taxon>Tanacetum</taxon>
    </lineage>
</organism>
<proteinExistence type="predicted"/>
<evidence type="ECO:0000313" key="1">
    <source>
        <dbReference type="EMBL" id="GJU02658.1"/>
    </source>
</evidence>
<dbReference type="Proteomes" id="UP001151760">
    <property type="component" value="Unassembled WGS sequence"/>
</dbReference>
<sequence length="163" mass="17708">MELVLEQTQQGTSYEVLFDESDTHVLERFNTSAGNPVKEILLKLNLPDHRILKDGGEELDSGLVVPSFNPSDDPTASLNKAMANTATNQGVNRQGVTSQARVVKCYNCQEEGAYLDPEQLAFLADNGDSVIPAQASQEIPTPAAFQTDDLDPFYSDCDDVTLG</sequence>